<dbReference type="AlphaFoldDB" id="A0A1E7FET3"/>
<feature type="signal peptide" evidence="1">
    <location>
        <begin position="1"/>
        <end position="15"/>
    </location>
</feature>
<organism evidence="2 3">
    <name type="scientific">Fragilariopsis cylindrus CCMP1102</name>
    <dbReference type="NCBI Taxonomy" id="635003"/>
    <lineage>
        <taxon>Eukaryota</taxon>
        <taxon>Sar</taxon>
        <taxon>Stramenopiles</taxon>
        <taxon>Ochrophyta</taxon>
        <taxon>Bacillariophyta</taxon>
        <taxon>Bacillariophyceae</taxon>
        <taxon>Bacillariophycidae</taxon>
        <taxon>Bacillariales</taxon>
        <taxon>Bacillariaceae</taxon>
        <taxon>Fragilariopsis</taxon>
    </lineage>
</organism>
<evidence type="ECO:0000313" key="2">
    <source>
        <dbReference type="EMBL" id="OEU16670.1"/>
    </source>
</evidence>
<dbReference type="EMBL" id="KV784358">
    <property type="protein sequence ID" value="OEU16670.1"/>
    <property type="molecule type" value="Genomic_DNA"/>
</dbReference>
<protein>
    <submittedName>
        <fullName evidence="2">Uncharacterized protein</fullName>
    </submittedName>
</protein>
<evidence type="ECO:0000256" key="1">
    <source>
        <dbReference type="SAM" id="SignalP"/>
    </source>
</evidence>
<dbReference type="InParanoid" id="A0A1E7FET3"/>
<dbReference type="Proteomes" id="UP000095751">
    <property type="component" value="Unassembled WGS sequence"/>
</dbReference>
<keyword evidence="1" id="KW-0732">Signal</keyword>
<dbReference type="KEGG" id="fcy:FRACYDRAFT_269073"/>
<evidence type="ECO:0000313" key="3">
    <source>
        <dbReference type="Proteomes" id="UP000095751"/>
    </source>
</evidence>
<feature type="chain" id="PRO_5012317209" evidence="1">
    <location>
        <begin position="16"/>
        <end position="239"/>
    </location>
</feature>
<proteinExistence type="predicted"/>
<reference evidence="2 3" key="1">
    <citation type="submission" date="2016-09" db="EMBL/GenBank/DDBJ databases">
        <title>Extensive genetic diversity and differential bi-allelic expression allows diatom success in the polar Southern Ocean.</title>
        <authorList>
            <consortium name="DOE Joint Genome Institute"/>
            <person name="Mock T."/>
            <person name="Otillar R.P."/>
            <person name="Strauss J."/>
            <person name="Dupont C."/>
            <person name="Frickenhaus S."/>
            <person name="Maumus F."/>
            <person name="Mcmullan M."/>
            <person name="Sanges R."/>
            <person name="Schmutz J."/>
            <person name="Toseland A."/>
            <person name="Valas R."/>
            <person name="Veluchamy A."/>
            <person name="Ward B.J."/>
            <person name="Allen A."/>
            <person name="Barry K."/>
            <person name="Falciatore A."/>
            <person name="Ferrante M."/>
            <person name="Fortunato A.E."/>
            <person name="Gloeckner G."/>
            <person name="Gruber A."/>
            <person name="Hipkin R."/>
            <person name="Janech M."/>
            <person name="Kroth P."/>
            <person name="Leese F."/>
            <person name="Lindquist E."/>
            <person name="Lyon B.R."/>
            <person name="Martin J."/>
            <person name="Mayer C."/>
            <person name="Parker M."/>
            <person name="Quesneville H."/>
            <person name="Raymond J."/>
            <person name="Uhlig C."/>
            <person name="Valentin K.U."/>
            <person name="Worden A.Z."/>
            <person name="Armbrust E.V."/>
            <person name="Bowler C."/>
            <person name="Green B."/>
            <person name="Moulton V."/>
            <person name="Van Oosterhout C."/>
            <person name="Grigoriev I."/>
        </authorList>
    </citation>
    <scope>NUCLEOTIDE SEQUENCE [LARGE SCALE GENOMIC DNA]</scope>
    <source>
        <strain evidence="2 3">CCMP1102</strain>
    </source>
</reference>
<gene>
    <name evidence="2" type="ORF">FRACYDRAFT_269073</name>
</gene>
<sequence>MNFSLFLLLLGPATAFTGTKKVILRQRASSSFLLKSRPDSSAAVADALRISKEFGGTSSEARIAWETVEEMDAADMSPAITLSSTIKSVEKLHEMEYTAKMRSLSRLLTETHENLSQIKILAANLKNLDIEDPHLSKLPDTATGLKKVLQEAKAASEVHGPESAESVAAWNEVDFCTDVMGGVGCNVDTMYHYSAAALKAHHVYDAVVDATFFQEAEDAIEMLENLRRFVRIENNRLNA</sequence>
<dbReference type="OrthoDB" id="49346at2759"/>
<accession>A0A1E7FET3</accession>
<name>A0A1E7FET3_9STRA</name>
<keyword evidence="3" id="KW-1185">Reference proteome</keyword>